<reference evidence="1 2" key="1">
    <citation type="journal article" date="2019" name="Sci. Rep.">
        <title>Orb-weaving spider Araneus ventricosus genome elucidates the spidroin gene catalogue.</title>
        <authorList>
            <person name="Kono N."/>
            <person name="Nakamura H."/>
            <person name="Ohtoshi R."/>
            <person name="Moran D.A.P."/>
            <person name="Shinohara A."/>
            <person name="Yoshida Y."/>
            <person name="Fujiwara M."/>
            <person name="Mori M."/>
            <person name="Tomita M."/>
            <person name="Arakawa K."/>
        </authorList>
    </citation>
    <scope>NUCLEOTIDE SEQUENCE [LARGE SCALE GENOMIC DNA]</scope>
</reference>
<sequence length="97" mass="11134">MSKRCRWATRQSCPVVRRKAATAPSLGLLVIEEGLTLLQPFATCKRCNVDLLLLLMMIPEDQQSYNRSMSLCTLKKSKVNRVLETRSCWESPRHARI</sequence>
<dbReference type="Proteomes" id="UP000499080">
    <property type="component" value="Unassembled WGS sequence"/>
</dbReference>
<accession>A0A4Y2HM68</accession>
<dbReference type="EMBL" id="BGPR01103369">
    <property type="protein sequence ID" value="GBM66183.1"/>
    <property type="molecule type" value="Genomic_DNA"/>
</dbReference>
<name>A0A4Y2HM68_ARAVE</name>
<organism evidence="1 2">
    <name type="scientific">Araneus ventricosus</name>
    <name type="common">Orbweaver spider</name>
    <name type="synonym">Epeira ventricosa</name>
    <dbReference type="NCBI Taxonomy" id="182803"/>
    <lineage>
        <taxon>Eukaryota</taxon>
        <taxon>Metazoa</taxon>
        <taxon>Ecdysozoa</taxon>
        <taxon>Arthropoda</taxon>
        <taxon>Chelicerata</taxon>
        <taxon>Arachnida</taxon>
        <taxon>Araneae</taxon>
        <taxon>Araneomorphae</taxon>
        <taxon>Entelegynae</taxon>
        <taxon>Araneoidea</taxon>
        <taxon>Araneidae</taxon>
        <taxon>Araneus</taxon>
    </lineage>
</organism>
<comment type="caution">
    <text evidence="1">The sequence shown here is derived from an EMBL/GenBank/DDBJ whole genome shotgun (WGS) entry which is preliminary data.</text>
</comment>
<keyword evidence="2" id="KW-1185">Reference proteome</keyword>
<evidence type="ECO:0000313" key="1">
    <source>
        <dbReference type="EMBL" id="GBM66183.1"/>
    </source>
</evidence>
<protein>
    <submittedName>
        <fullName evidence="1">Uncharacterized protein</fullName>
    </submittedName>
</protein>
<evidence type="ECO:0000313" key="2">
    <source>
        <dbReference type="Proteomes" id="UP000499080"/>
    </source>
</evidence>
<gene>
    <name evidence="1" type="ORF">AVEN_246403_1</name>
</gene>
<proteinExistence type="predicted"/>
<dbReference type="AlphaFoldDB" id="A0A4Y2HM68"/>